<reference evidence="1 2" key="1">
    <citation type="journal article" date="2022" name="Allergy">
        <title>Genome assembly and annotation of Periplaneta americana reveal a comprehensive cockroach allergen profile.</title>
        <authorList>
            <person name="Wang L."/>
            <person name="Xiong Q."/>
            <person name="Saelim N."/>
            <person name="Wang L."/>
            <person name="Nong W."/>
            <person name="Wan A.T."/>
            <person name="Shi M."/>
            <person name="Liu X."/>
            <person name="Cao Q."/>
            <person name="Hui J.H.L."/>
            <person name="Sookrung N."/>
            <person name="Leung T.F."/>
            <person name="Tungtrongchitr A."/>
            <person name="Tsui S.K.W."/>
        </authorList>
    </citation>
    <scope>NUCLEOTIDE SEQUENCE [LARGE SCALE GENOMIC DNA]</scope>
    <source>
        <strain evidence="1">PWHHKU_190912</strain>
    </source>
</reference>
<accession>A0ABQ8U0G4</accession>
<dbReference type="EMBL" id="JAJSOF020000001">
    <property type="protein sequence ID" value="KAJ4451219.1"/>
    <property type="molecule type" value="Genomic_DNA"/>
</dbReference>
<evidence type="ECO:0000313" key="2">
    <source>
        <dbReference type="Proteomes" id="UP001148838"/>
    </source>
</evidence>
<dbReference type="Proteomes" id="UP001148838">
    <property type="component" value="Unassembled WGS sequence"/>
</dbReference>
<sequence length="234" mass="25918">MKSGPVLLIGSTVLQRIPQQVDDECSCEVPFRCKNRITLCTFTFDHFSVRASILQLILRGSDAPPNGCVIKLDHRSYEDVLNVQHSPVSSTAAVVSTEHPGASVSYQRTVHHGAFVAASGYALYLFLLHDGAHGMAPLTLCTFQLIYYLIQCREGCIWTNTRLAHNVRLSGRVVSTTQGHCEDVEYKTKEKQSIVIPGAKLFSVMRTVQNVHLLPEYRLQFVAMTSGPAPKFLA</sequence>
<comment type="caution">
    <text evidence="1">The sequence shown here is derived from an EMBL/GenBank/DDBJ whole genome shotgun (WGS) entry which is preliminary data.</text>
</comment>
<keyword evidence="2" id="KW-1185">Reference proteome</keyword>
<protein>
    <submittedName>
        <fullName evidence="1">Uncharacterized protein</fullName>
    </submittedName>
</protein>
<gene>
    <name evidence="1" type="ORF">ANN_02679</name>
</gene>
<organism evidence="1 2">
    <name type="scientific">Periplaneta americana</name>
    <name type="common">American cockroach</name>
    <name type="synonym">Blatta americana</name>
    <dbReference type="NCBI Taxonomy" id="6978"/>
    <lineage>
        <taxon>Eukaryota</taxon>
        <taxon>Metazoa</taxon>
        <taxon>Ecdysozoa</taxon>
        <taxon>Arthropoda</taxon>
        <taxon>Hexapoda</taxon>
        <taxon>Insecta</taxon>
        <taxon>Pterygota</taxon>
        <taxon>Neoptera</taxon>
        <taxon>Polyneoptera</taxon>
        <taxon>Dictyoptera</taxon>
        <taxon>Blattodea</taxon>
        <taxon>Blattoidea</taxon>
        <taxon>Blattidae</taxon>
        <taxon>Blattinae</taxon>
        <taxon>Periplaneta</taxon>
    </lineage>
</organism>
<evidence type="ECO:0000313" key="1">
    <source>
        <dbReference type="EMBL" id="KAJ4451219.1"/>
    </source>
</evidence>
<name>A0ABQ8U0G4_PERAM</name>
<proteinExistence type="predicted"/>